<name>A0A8J4QHB4_9ROSI</name>
<dbReference type="InterPro" id="IPR045864">
    <property type="entry name" value="aa-tRNA-synth_II/BPL/LPL"/>
</dbReference>
<keyword evidence="9" id="KW-0449">Lipoprotein</keyword>
<evidence type="ECO:0000256" key="8">
    <source>
        <dbReference type="ARBA" id="ARBA00023136"/>
    </source>
</evidence>
<dbReference type="PROSITE" id="PS51421">
    <property type="entry name" value="RAS"/>
    <property type="match status" value="1"/>
</dbReference>
<comment type="similarity">
    <text evidence="3">Belongs to the LipB family.</text>
</comment>
<evidence type="ECO:0000256" key="12">
    <source>
        <dbReference type="ARBA" id="ARBA00037868"/>
    </source>
</evidence>
<dbReference type="GO" id="GO:0012505">
    <property type="term" value="C:endomembrane system"/>
    <property type="evidence" value="ECO:0007669"/>
    <property type="project" value="UniProtKB-SubCell"/>
</dbReference>
<evidence type="ECO:0000256" key="4">
    <source>
        <dbReference type="ARBA" id="ARBA00012334"/>
    </source>
</evidence>
<dbReference type="PROSITE" id="PS01313">
    <property type="entry name" value="LIPB"/>
    <property type="match status" value="1"/>
</dbReference>
<dbReference type="GO" id="GO:0005525">
    <property type="term" value="F:GTP binding"/>
    <property type="evidence" value="ECO:0007669"/>
    <property type="project" value="UniProtKB-KW"/>
</dbReference>
<dbReference type="NCBIfam" id="TIGR00214">
    <property type="entry name" value="lipB"/>
    <property type="match status" value="1"/>
</dbReference>
<dbReference type="InterPro" id="IPR000544">
    <property type="entry name" value="Octanoyltransferase"/>
</dbReference>
<dbReference type="Gene3D" id="3.40.50.300">
    <property type="entry name" value="P-loop containing nucleotide triphosphate hydrolases"/>
    <property type="match status" value="1"/>
</dbReference>
<keyword evidence="10" id="KW-0636">Prenylation</keyword>
<protein>
    <recommendedName>
        <fullName evidence="4">lipoyl(octanoyl) transferase</fullName>
        <ecNumber evidence="4">2.3.1.181</ecNumber>
    </recommendedName>
</protein>
<evidence type="ECO:0000256" key="1">
    <source>
        <dbReference type="ARBA" id="ARBA00004821"/>
    </source>
</evidence>
<reference evidence="14" key="1">
    <citation type="submission" date="2020-03" db="EMBL/GenBank/DDBJ databases">
        <title>Castanea mollissima Vanexum genome sequencing.</title>
        <authorList>
            <person name="Staton M."/>
        </authorList>
    </citation>
    <scope>NUCLEOTIDE SEQUENCE</scope>
    <source>
        <tissue evidence="14">Leaf</tissue>
    </source>
</reference>
<organism evidence="14 15">
    <name type="scientific">Castanea mollissima</name>
    <name type="common">Chinese chestnut</name>
    <dbReference type="NCBI Taxonomy" id="60419"/>
    <lineage>
        <taxon>Eukaryota</taxon>
        <taxon>Viridiplantae</taxon>
        <taxon>Streptophyta</taxon>
        <taxon>Embryophyta</taxon>
        <taxon>Tracheophyta</taxon>
        <taxon>Spermatophyta</taxon>
        <taxon>Magnoliopsida</taxon>
        <taxon>eudicotyledons</taxon>
        <taxon>Gunneridae</taxon>
        <taxon>Pentapetalae</taxon>
        <taxon>rosids</taxon>
        <taxon>fabids</taxon>
        <taxon>Fagales</taxon>
        <taxon>Fagaceae</taxon>
        <taxon>Castanea</taxon>
    </lineage>
</organism>
<comment type="similarity">
    <text evidence="2">Belongs to the small GTPase superfamily. Rab family.</text>
</comment>
<dbReference type="SMART" id="SM00174">
    <property type="entry name" value="RHO"/>
    <property type="match status" value="1"/>
</dbReference>
<dbReference type="SMART" id="SM00176">
    <property type="entry name" value="RAN"/>
    <property type="match status" value="1"/>
</dbReference>
<dbReference type="CDD" id="cd16444">
    <property type="entry name" value="LipB"/>
    <property type="match status" value="1"/>
</dbReference>
<evidence type="ECO:0000256" key="2">
    <source>
        <dbReference type="ARBA" id="ARBA00006270"/>
    </source>
</evidence>
<dbReference type="Proteomes" id="UP000737018">
    <property type="component" value="Unassembled WGS sequence"/>
</dbReference>
<dbReference type="GO" id="GO:0033819">
    <property type="term" value="F:lipoyl(octanoyl) transferase activity"/>
    <property type="evidence" value="ECO:0007669"/>
    <property type="project" value="UniProtKB-EC"/>
</dbReference>
<dbReference type="SUPFAM" id="SSF55681">
    <property type="entry name" value="Class II aaRS and biotin synthetases"/>
    <property type="match status" value="1"/>
</dbReference>
<dbReference type="InterPro" id="IPR005225">
    <property type="entry name" value="Small_GTP-bd"/>
</dbReference>
<dbReference type="Pfam" id="PF21948">
    <property type="entry name" value="LplA-B_cat"/>
    <property type="match status" value="1"/>
</dbReference>
<proteinExistence type="inferred from homology"/>
<accession>A0A8J4QHB4</accession>
<evidence type="ECO:0000313" key="15">
    <source>
        <dbReference type="Proteomes" id="UP000737018"/>
    </source>
</evidence>
<keyword evidence="11" id="KW-0012">Acyltransferase</keyword>
<dbReference type="SMART" id="SM00173">
    <property type="entry name" value="RAS"/>
    <property type="match status" value="1"/>
</dbReference>
<evidence type="ECO:0000256" key="3">
    <source>
        <dbReference type="ARBA" id="ARBA00007907"/>
    </source>
</evidence>
<keyword evidence="15" id="KW-1185">Reference proteome</keyword>
<dbReference type="NCBIfam" id="NF010925">
    <property type="entry name" value="PRK14345.1"/>
    <property type="match status" value="1"/>
</dbReference>
<dbReference type="SMART" id="SM00175">
    <property type="entry name" value="RAB"/>
    <property type="match status" value="1"/>
</dbReference>
<evidence type="ECO:0000256" key="10">
    <source>
        <dbReference type="ARBA" id="ARBA00023289"/>
    </source>
</evidence>
<dbReference type="PRINTS" id="PR00449">
    <property type="entry name" value="RASTRNSFRMNG"/>
</dbReference>
<dbReference type="SUPFAM" id="SSF52540">
    <property type="entry name" value="P-loop containing nucleoside triphosphate hydrolases"/>
    <property type="match status" value="1"/>
</dbReference>
<dbReference type="Pfam" id="PF00071">
    <property type="entry name" value="Ras"/>
    <property type="match status" value="1"/>
</dbReference>
<dbReference type="UniPathway" id="UPA00538">
    <property type="reaction ID" value="UER00592"/>
</dbReference>
<dbReference type="PANTHER" id="PTHR10993:SF7">
    <property type="entry name" value="LIPOYLTRANSFERASE 2, MITOCHONDRIAL-RELATED"/>
    <property type="match status" value="1"/>
</dbReference>
<dbReference type="InterPro" id="IPR004143">
    <property type="entry name" value="BPL_LPL_catalytic"/>
</dbReference>
<dbReference type="HAMAP" id="MF_00013">
    <property type="entry name" value="LipB"/>
    <property type="match status" value="1"/>
</dbReference>
<keyword evidence="8" id="KW-0472">Membrane</keyword>
<dbReference type="InterPro" id="IPR027417">
    <property type="entry name" value="P-loop_NTPase"/>
</dbReference>
<comment type="pathway">
    <text evidence="1">Protein modification; protein lipoylation via endogenous pathway; protein N(6)-(lipoyl)lysine from octanoyl-[acyl-carrier-protein]: step 1/2.</text>
</comment>
<evidence type="ECO:0000259" key="13">
    <source>
        <dbReference type="PROSITE" id="PS51733"/>
    </source>
</evidence>
<keyword evidence="5" id="KW-0808">Transferase</keyword>
<comment type="subcellular location">
    <subcellularLocation>
        <location evidence="12">Endomembrane system</location>
        <topology evidence="12">Lipid-anchor</topology>
    </subcellularLocation>
</comment>
<evidence type="ECO:0000256" key="9">
    <source>
        <dbReference type="ARBA" id="ARBA00023288"/>
    </source>
</evidence>
<keyword evidence="6" id="KW-0547">Nucleotide-binding</keyword>
<dbReference type="CDD" id="cd01868">
    <property type="entry name" value="Rab11_like"/>
    <property type="match status" value="1"/>
</dbReference>
<evidence type="ECO:0000256" key="7">
    <source>
        <dbReference type="ARBA" id="ARBA00023134"/>
    </source>
</evidence>
<gene>
    <name evidence="14" type="ORF">CMV_024276</name>
</gene>
<evidence type="ECO:0000256" key="11">
    <source>
        <dbReference type="ARBA" id="ARBA00023315"/>
    </source>
</evidence>
<dbReference type="GO" id="GO:0009249">
    <property type="term" value="P:protein lipoylation"/>
    <property type="evidence" value="ECO:0007669"/>
    <property type="project" value="InterPro"/>
</dbReference>
<dbReference type="NCBIfam" id="TIGR00231">
    <property type="entry name" value="small_GTP"/>
    <property type="match status" value="1"/>
</dbReference>
<dbReference type="PANTHER" id="PTHR10993">
    <property type="entry name" value="OCTANOYLTRANSFERASE"/>
    <property type="match status" value="1"/>
</dbReference>
<dbReference type="InterPro" id="IPR001806">
    <property type="entry name" value="Small_GTPase"/>
</dbReference>
<evidence type="ECO:0000256" key="6">
    <source>
        <dbReference type="ARBA" id="ARBA00022741"/>
    </source>
</evidence>
<dbReference type="AlphaFoldDB" id="A0A8J4QHB4"/>
<dbReference type="EC" id="2.3.1.181" evidence="4"/>
<dbReference type="GO" id="GO:0003924">
    <property type="term" value="F:GTPase activity"/>
    <property type="evidence" value="ECO:0007669"/>
    <property type="project" value="InterPro"/>
</dbReference>
<evidence type="ECO:0000313" key="14">
    <source>
        <dbReference type="EMBL" id="KAF3949910.1"/>
    </source>
</evidence>
<dbReference type="EMBL" id="JRKL02005795">
    <property type="protein sequence ID" value="KAF3949910.1"/>
    <property type="molecule type" value="Genomic_DNA"/>
</dbReference>
<dbReference type="PROSITE" id="PS51733">
    <property type="entry name" value="BPL_LPL_CATALYTIC"/>
    <property type="match status" value="1"/>
</dbReference>
<dbReference type="OrthoDB" id="19908at2759"/>
<dbReference type="Gene3D" id="3.30.930.10">
    <property type="entry name" value="Bira Bifunctional Protein, Domain 2"/>
    <property type="match status" value="1"/>
</dbReference>
<dbReference type="SMART" id="SM00177">
    <property type="entry name" value="ARF"/>
    <property type="match status" value="1"/>
</dbReference>
<dbReference type="FunFam" id="3.40.50.300:FF:000274">
    <property type="entry name" value="ras-related protein RABA5a"/>
    <property type="match status" value="1"/>
</dbReference>
<keyword evidence="7" id="KW-0342">GTP-binding</keyword>
<feature type="domain" description="BPL/LPL catalytic" evidence="13">
    <location>
        <begin position="69"/>
        <end position="266"/>
    </location>
</feature>
<dbReference type="PROSITE" id="PS51420">
    <property type="entry name" value="RHO"/>
    <property type="match status" value="1"/>
</dbReference>
<evidence type="ECO:0000256" key="5">
    <source>
        <dbReference type="ARBA" id="ARBA00022679"/>
    </source>
</evidence>
<sequence>MILAASTHFLITVPTSPSHNHTKKSYRLHSQSRTCECFDLYKELVPYDKAWDWQKQIVKEKKALVEKNQDCQDTLIILQHHPVYTLGTASSEEYLNFDIKDAPYDVYRTERGGEVTYHGPGQLVMYPIINLRNHKMDLHWYLRALEEVVIRVLSLTFSIKASRLEGFTGVWVGDKKVAAVGIRVSRWITYHGLALNVNTDLTPFHSIVPCGIRNRQVGSIKGLLGEFQLSTRCGKAGVLHSNDCQLIDITHSSLIKEFSEVFQLEILHKTIPMSEFEDTTPRSSDLDRSAIKIDYVFKVVLIGDSAVGKSQLLARFARNEFSLDSKATIGVEFQTRTLLIDHKTVKAQIWDTAGQERYRAVTSAYYRGAVGAMLVYDISKRQSFDHVAKWLEELRGHADKNIVIILVGNKSDLGSLRAVPVEDAKEFAERENLFFMETSALEATNVESAFLTILTEIYRIISKKALIANDEHESGGNSSLLTGTKIVVPGQETVEPVRRFSCCSS</sequence>
<comment type="caution">
    <text evidence="14">The sequence shown here is derived from an EMBL/GenBank/DDBJ whole genome shotgun (WGS) entry which is preliminary data.</text>
</comment>
<dbReference type="InterPro" id="IPR020605">
    <property type="entry name" value="Octanoyltransferase_CS"/>
</dbReference>
<dbReference type="PROSITE" id="PS51419">
    <property type="entry name" value="RAB"/>
    <property type="match status" value="1"/>
</dbReference>